<dbReference type="InterPro" id="IPR008063">
    <property type="entry name" value="Fas_rcpt"/>
</dbReference>
<evidence type="ECO:0000313" key="9">
    <source>
        <dbReference type="Ensembl" id="ENSKMAP00000012480.1"/>
    </source>
</evidence>
<reference evidence="9" key="2">
    <citation type="submission" date="2025-09" db="UniProtKB">
        <authorList>
            <consortium name="Ensembl"/>
        </authorList>
    </citation>
    <scope>IDENTIFICATION</scope>
</reference>
<feature type="disulfide bond" evidence="5">
    <location>
        <begin position="96"/>
        <end position="109"/>
    </location>
</feature>
<dbReference type="GO" id="GO:0043120">
    <property type="term" value="F:tumor necrosis factor binding"/>
    <property type="evidence" value="ECO:0007669"/>
    <property type="project" value="TreeGrafter"/>
</dbReference>
<dbReference type="InterPro" id="IPR051670">
    <property type="entry name" value="TNF_chemokine_rcpt-like"/>
</dbReference>
<dbReference type="AlphaFoldDB" id="A0A3Q3A985"/>
<dbReference type="PRINTS" id="PR01680">
    <property type="entry name" value="TNFACTORR6"/>
</dbReference>
<feature type="repeat" description="TNFR-Cys" evidence="5">
    <location>
        <begin position="119"/>
        <end position="161"/>
    </location>
</feature>
<dbReference type="GO" id="GO:0051044">
    <property type="term" value="P:positive regulation of membrane protein ectodomain proteolysis"/>
    <property type="evidence" value="ECO:0007669"/>
    <property type="project" value="TreeGrafter"/>
</dbReference>
<dbReference type="GO" id="GO:0097191">
    <property type="term" value="P:extrinsic apoptotic signaling pathway"/>
    <property type="evidence" value="ECO:0007669"/>
    <property type="project" value="TreeGrafter"/>
</dbReference>
<keyword evidence="7" id="KW-1133">Transmembrane helix</keyword>
<dbReference type="OrthoDB" id="8633482at2759"/>
<dbReference type="PANTHER" id="PTHR47386">
    <property type="entry name" value="TUMOR NECROSIS FACTOR RECEPTOR SUPERFAMILY MEMBER 1B"/>
    <property type="match status" value="1"/>
</dbReference>
<evidence type="ECO:0000259" key="8">
    <source>
        <dbReference type="PROSITE" id="PS50050"/>
    </source>
</evidence>
<evidence type="ECO:0000256" key="6">
    <source>
        <dbReference type="SAM" id="MobiDB-lite"/>
    </source>
</evidence>
<feature type="disulfide bond" evidence="5">
    <location>
        <begin position="187"/>
        <end position="205"/>
    </location>
</feature>
<dbReference type="GO" id="GO:0048714">
    <property type="term" value="P:positive regulation of oligodendrocyte differentiation"/>
    <property type="evidence" value="ECO:0007669"/>
    <property type="project" value="TreeGrafter"/>
</dbReference>
<keyword evidence="7" id="KW-0472">Membrane</keyword>
<feature type="domain" description="TNFR-Cys" evidence="8">
    <location>
        <begin position="162"/>
        <end position="205"/>
    </location>
</feature>
<keyword evidence="7" id="KW-0812">Transmembrane</keyword>
<dbReference type="Ensembl" id="ENSKMAT00000012665.1">
    <property type="protein sequence ID" value="ENSKMAP00000012480.1"/>
    <property type="gene ID" value="ENSKMAG00000009380.1"/>
</dbReference>
<feature type="compositionally biased region" description="Polar residues" evidence="6">
    <location>
        <begin position="351"/>
        <end position="361"/>
    </location>
</feature>
<feature type="region of interest" description="Disordered" evidence="6">
    <location>
        <begin position="401"/>
        <end position="424"/>
    </location>
</feature>
<name>A0A3Q3A985_KRYMA</name>
<dbReference type="KEGG" id="kmr:108231575"/>
<keyword evidence="10" id="KW-1185">Reference proteome</keyword>
<feature type="repeat" description="TNFR-Cys" evidence="5">
    <location>
        <begin position="162"/>
        <end position="205"/>
    </location>
</feature>
<feature type="region of interest" description="Disordered" evidence="6">
    <location>
        <begin position="462"/>
        <end position="484"/>
    </location>
</feature>
<feature type="disulfide bond" evidence="5">
    <location>
        <begin position="99"/>
        <end position="117"/>
    </location>
</feature>
<dbReference type="GO" id="GO:0005031">
    <property type="term" value="F:tumor necrosis factor receptor activity"/>
    <property type="evidence" value="ECO:0007669"/>
    <property type="project" value="TreeGrafter"/>
</dbReference>
<dbReference type="GeneID" id="108231575"/>
<sequence>MWVTVPARFLPPNTRVVVRKLLGWECAARLHEVTEQRAGCRVLSSQAAMKDKLLLLLLLLAVRTTQVCSVPYPPGSGGKCRNTSSEYLHETLNVCCKKCPPGYRQATECSETTETYCQPCQQGRYTETWNFSPNCLSCLICKEEKGLQYSQICTTTTKSKCVCQPGKFCVIGFKDPYCSDCMSYTKCKPGYGVVKPGTLNSDVKCGLCPNGTFSDKDSHTDPCRPLSVAVDTTTTSPTTVRDTTCQSDGFSVSTVGSSLSSKSHLKDWVPVIAGVTGLLGFLFIVILLLCLYTRTWRKDSASLQPKVDANGNCETTDEVGQNYVVESKTTSLTLTSPEQVRLLEKGREGGDQNQCSSNSETLPKADDYTSHDCSSSLHPTSAPNSLTSALSEPMTLLSNTELASPQASVPAQCSSQPTSPQIVSPVTNSPHVNVNITLHIGNGSCGSPPFKSTDLSQEEYKLPFGQEEESFSTPQQEAGDLSKTSVLESVYCNT</sequence>
<feature type="domain" description="TNFR-Cys" evidence="8">
    <location>
        <begin position="79"/>
        <end position="117"/>
    </location>
</feature>
<feature type="disulfide bond" evidence="5">
    <location>
        <begin position="120"/>
        <end position="135"/>
    </location>
</feature>
<dbReference type="CDD" id="cd15835">
    <property type="entry name" value="TNFRSF1B_teleost"/>
    <property type="match status" value="1"/>
</dbReference>
<dbReference type="Gene3D" id="2.10.50.10">
    <property type="entry name" value="Tumor Necrosis Factor Receptor, subunit A, domain 2"/>
    <property type="match status" value="3"/>
</dbReference>
<evidence type="ECO:0000256" key="4">
    <source>
        <dbReference type="ARBA" id="ARBA00023180"/>
    </source>
</evidence>
<dbReference type="InterPro" id="IPR001368">
    <property type="entry name" value="TNFR/NGFR_Cys_rich_reg"/>
</dbReference>
<dbReference type="RefSeq" id="XP_037831100.1">
    <property type="nucleotide sequence ID" value="XM_037975172.1"/>
</dbReference>
<keyword evidence="2" id="KW-0677">Repeat</keyword>
<reference evidence="9" key="1">
    <citation type="submission" date="2025-08" db="UniProtKB">
        <authorList>
            <consortium name="Ensembl"/>
        </authorList>
    </citation>
    <scope>IDENTIFICATION</scope>
</reference>
<dbReference type="GO" id="GO:0031643">
    <property type="term" value="P:positive regulation of myelination"/>
    <property type="evidence" value="ECO:0007669"/>
    <property type="project" value="TreeGrafter"/>
</dbReference>
<dbReference type="GO" id="GO:0008630">
    <property type="term" value="P:intrinsic apoptotic signaling pathway in response to DNA damage"/>
    <property type="evidence" value="ECO:0007669"/>
    <property type="project" value="TreeGrafter"/>
</dbReference>
<dbReference type="SUPFAM" id="SSF57586">
    <property type="entry name" value="TNF receptor-like"/>
    <property type="match status" value="3"/>
</dbReference>
<dbReference type="OMA" id="AQNCFSC"/>
<feature type="transmembrane region" description="Helical" evidence="7">
    <location>
        <begin position="268"/>
        <end position="292"/>
    </location>
</feature>
<feature type="region of interest" description="Disordered" evidence="6">
    <location>
        <begin position="345"/>
        <end position="387"/>
    </location>
</feature>
<feature type="disulfide bond" evidence="5">
    <location>
        <begin position="163"/>
        <end position="178"/>
    </location>
</feature>
<keyword evidence="1" id="KW-0732">Signal</keyword>
<dbReference type="GO" id="GO:0042129">
    <property type="term" value="P:regulation of T cell proliferation"/>
    <property type="evidence" value="ECO:0007669"/>
    <property type="project" value="TreeGrafter"/>
</dbReference>
<evidence type="ECO:0000256" key="7">
    <source>
        <dbReference type="SAM" id="Phobius"/>
    </source>
</evidence>
<feature type="domain" description="TNFR-Cys" evidence="8">
    <location>
        <begin position="119"/>
        <end position="161"/>
    </location>
</feature>
<dbReference type="STRING" id="37003.ENSKMAP00000012480"/>
<comment type="caution">
    <text evidence="5">Lacks conserved residue(s) required for the propagation of feature annotation.</text>
</comment>
<evidence type="ECO:0000256" key="5">
    <source>
        <dbReference type="PROSITE-ProRule" id="PRU00206"/>
    </source>
</evidence>
<dbReference type="PROSITE" id="PS50050">
    <property type="entry name" value="TNFR_NGFR_2"/>
    <property type="match status" value="3"/>
</dbReference>
<evidence type="ECO:0000256" key="3">
    <source>
        <dbReference type="ARBA" id="ARBA00023157"/>
    </source>
</evidence>
<dbReference type="PANTHER" id="PTHR47386:SF1">
    <property type="entry name" value="TUMOR NECROSIS FACTOR RECEPTOR SUPERFAMILY MEMBER 1B"/>
    <property type="match status" value="1"/>
</dbReference>
<feature type="disulfide bond" evidence="5">
    <location>
        <begin position="80"/>
        <end position="95"/>
    </location>
</feature>
<dbReference type="GO" id="GO:0150079">
    <property type="term" value="P:negative regulation of neuroinflammatory response"/>
    <property type="evidence" value="ECO:0007669"/>
    <property type="project" value="TreeGrafter"/>
</dbReference>
<dbReference type="CTD" id="7133"/>
<dbReference type="SMART" id="SM00208">
    <property type="entry name" value="TNFR"/>
    <property type="match status" value="4"/>
</dbReference>
<evidence type="ECO:0000256" key="1">
    <source>
        <dbReference type="ARBA" id="ARBA00022729"/>
    </source>
</evidence>
<dbReference type="GO" id="GO:0006955">
    <property type="term" value="P:immune response"/>
    <property type="evidence" value="ECO:0007669"/>
    <property type="project" value="InterPro"/>
</dbReference>
<feature type="compositionally biased region" description="Polar residues" evidence="6">
    <location>
        <begin position="371"/>
        <end position="387"/>
    </location>
</feature>
<dbReference type="GO" id="GO:0016020">
    <property type="term" value="C:membrane"/>
    <property type="evidence" value="ECO:0007669"/>
    <property type="project" value="InterPro"/>
</dbReference>
<feature type="compositionally biased region" description="Polar residues" evidence="6">
    <location>
        <begin position="471"/>
        <end position="484"/>
    </location>
</feature>
<keyword evidence="3 5" id="KW-1015">Disulfide bond</keyword>
<evidence type="ECO:0000313" key="10">
    <source>
        <dbReference type="Proteomes" id="UP000264800"/>
    </source>
</evidence>
<dbReference type="Proteomes" id="UP000264800">
    <property type="component" value="Unplaced"/>
</dbReference>
<proteinExistence type="predicted"/>
<organism evidence="9 10">
    <name type="scientific">Kryptolebias marmoratus</name>
    <name type="common">Mangrove killifish</name>
    <name type="synonym">Rivulus marmoratus</name>
    <dbReference type="NCBI Taxonomy" id="37003"/>
    <lineage>
        <taxon>Eukaryota</taxon>
        <taxon>Metazoa</taxon>
        <taxon>Chordata</taxon>
        <taxon>Craniata</taxon>
        <taxon>Vertebrata</taxon>
        <taxon>Euteleostomi</taxon>
        <taxon>Actinopterygii</taxon>
        <taxon>Neopterygii</taxon>
        <taxon>Teleostei</taxon>
        <taxon>Neoteleostei</taxon>
        <taxon>Acanthomorphata</taxon>
        <taxon>Ovalentaria</taxon>
        <taxon>Atherinomorphae</taxon>
        <taxon>Cyprinodontiformes</taxon>
        <taxon>Rivulidae</taxon>
        <taxon>Kryptolebias</taxon>
    </lineage>
</organism>
<dbReference type="GO" id="GO:0002724">
    <property type="term" value="P:regulation of T cell cytokine production"/>
    <property type="evidence" value="ECO:0007669"/>
    <property type="project" value="TreeGrafter"/>
</dbReference>
<dbReference type="PROSITE" id="PS00652">
    <property type="entry name" value="TNFR_NGFR_1"/>
    <property type="match status" value="1"/>
</dbReference>
<keyword evidence="4" id="KW-0325">Glycoprotein</keyword>
<accession>A0A3Q3A985</accession>
<dbReference type="GeneTree" id="ENSGT00940000166932"/>
<evidence type="ECO:0000256" key="2">
    <source>
        <dbReference type="ARBA" id="ARBA00022737"/>
    </source>
</evidence>
<feature type="repeat" description="TNFR-Cys" evidence="5">
    <location>
        <begin position="79"/>
        <end position="117"/>
    </location>
</feature>
<protein>
    <submittedName>
        <fullName evidence="9">Tumor necrosis factor receptor superfamily, member 1B</fullName>
    </submittedName>
</protein>